<dbReference type="AlphaFoldDB" id="A0A9Q3JQQ5"/>
<sequence>MGRPKLMLYSLVLQPPDPLFKHYHQAIRPGTCALHPPCTLNEGLTKALLASTPLFLCLTWAFTLSVAAPAKVSASCHVGKIEAETLAGAATAAIVSDSPWYKRPSLPDKPFTFFLTLSTSLQLTRCYPSCAYYPWSSCLSTLLFLTPLTTILSFCFVFSPLILPEPPIYLLRAFPAIKVLSILCSNINSNSSSRLPSKLLKTSD</sequence>
<gene>
    <name evidence="1" type="ORF">O181_106413</name>
</gene>
<protein>
    <submittedName>
        <fullName evidence="1">Uncharacterized protein</fullName>
    </submittedName>
</protein>
<evidence type="ECO:0000313" key="1">
    <source>
        <dbReference type="EMBL" id="MBW0566698.1"/>
    </source>
</evidence>
<proteinExistence type="predicted"/>
<name>A0A9Q3JQQ5_9BASI</name>
<comment type="caution">
    <text evidence="1">The sequence shown here is derived from an EMBL/GenBank/DDBJ whole genome shotgun (WGS) entry which is preliminary data.</text>
</comment>
<keyword evidence="2" id="KW-1185">Reference proteome</keyword>
<dbReference type="EMBL" id="AVOT02079548">
    <property type="protein sequence ID" value="MBW0566698.1"/>
    <property type="molecule type" value="Genomic_DNA"/>
</dbReference>
<accession>A0A9Q3JQQ5</accession>
<dbReference type="Proteomes" id="UP000765509">
    <property type="component" value="Unassembled WGS sequence"/>
</dbReference>
<evidence type="ECO:0000313" key="2">
    <source>
        <dbReference type="Proteomes" id="UP000765509"/>
    </source>
</evidence>
<reference evidence="1" key="1">
    <citation type="submission" date="2021-03" db="EMBL/GenBank/DDBJ databases">
        <title>Draft genome sequence of rust myrtle Austropuccinia psidii MF-1, a brazilian biotype.</title>
        <authorList>
            <person name="Quecine M.C."/>
            <person name="Pachon D.M.R."/>
            <person name="Bonatelli M.L."/>
            <person name="Correr F.H."/>
            <person name="Franceschini L.M."/>
            <person name="Leite T.F."/>
            <person name="Margarido G.R.A."/>
            <person name="Almeida C.A."/>
            <person name="Ferrarezi J.A."/>
            <person name="Labate C.A."/>
        </authorList>
    </citation>
    <scope>NUCLEOTIDE SEQUENCE</scope>
    <source>
        <strain evidence="1">MF-1</strain>
    </source>
</reference>
<organism evidence="1 2">
    <name type="scientific">Austropuccinia psidii MF-1</name>
    <dbReference type="NCBI Taxonomy" id="1389203"/>
    <lineage>
        <taxon>Eukaryota</taxon>
        <taxon>Fungi</taxon>
        <taxon>Dikarya</taxon>
        <taxon>Basidiomycota</taxon>
        <taxon>Pucciniomycotina</taxon>
        <taxon>Pucciniomycetes</taxon>
        <taxon>Pucciniales</taxon>
        <taxon>Sphaerophragmiaceae</taxon>
        <taxon>Austropuccinia</taxon>
    </lineage>
</organism>